<dbReference type="RefSeq" id="WP_117419784.1">
    <property type="nucleotide sequence ID" value="NZ_QOHO01000107.1"/>
</dbReference>
<name>A0A3E2N528_9FIRM</name>
<dbReference type="Proteomes" id="UP000260680">
    <property type="component" value="Unassembled WGS sequence"/>
</dbReference>
<dbReference type="Pfam" id="PF19866">
    <property type="entry name" value="DUF6339"/>
    <property type="match status" value="1"/>
</dbReference>
<organism evidence="1 2">
    <name type="scientific">Lacrimispora amygdalina</name>
    <dbReference type="NCBI Taxonomy" id="253257"/>
    <lineage>
        <taxon>Bacteria</taxon>
        <taxon>Bacillati</taxon>
        <taxon>Bacillota</taxon>
        <taxon>Clostridia</taxon>
        <taxon>Lachnospirales</taxon>
        <taxon>Lachnospiraceae</taxon>
        <taxon>Lacrimispora</taxon>
    </lineage>
</organism>
<gene>
    <name evidence="1" type="ORF">DS742_25690</name>
</gene>
<comment type="caution">
    <text evidence="1">The sequence shown here is derived from an EMBL/GenBank/DDBJ whole genome shotgun (WGS) entry which is preliminary data.</text>
</comment>
<dbReference type="InterPro" id="IPR045920">
    <property type="entry name" value="DUF6339"/>
</dbReference>
<dbReference type="OrthoDB" id="2830174at2"/>
<sequence>MIIKTLNRSESQNAMKEWIVNYPSMPVIEGEYLRIRDDIQSFNSLVRAECPQELSKKDYYIDVHIGILLYDYLWHQPGFNLRAAANDDFWRYLSVKVVPDVVAERWGKDNESHYWSKPARIWLRTIWWYVHLSWQGDMITTAKVLEAPCFSTDSILNLEERTGRKGTFISVYRYIMYYFSHIPQPVLEDFNKKTKSQQDDLFRVVMRLNTAKVMVVDPALYLGGEKEYVRALFMDAGVRV</sequence>
<proteinExistence type="predicted"/>
<reference evidence="1 2" key="1">
    <citation type="submission" date="2018-07" db="EMBL/GenBank/DDBJ databases">
        <title>New species, Clostridium PI-S10-A1B.</title>
        <authorList>
            <person name="Krishna G."/>
            <person name="Summeta K."/>
            <person name="Shikha S."/>
            <person name="Prabhu P.B."/>
            <person name="Suresh K."/>
        </authorList>
    </citation>
    <scope>NUCLEOTIDE SEQUENCE [LARGE SCALE GENOMIC DNA]</scope>
    <source>
        <strain evidence="1 2">PI-S10-A1B</strain>
    </source>
</reference>
<protein>
    <submittedName>
        <fullName evidence="1">Uncharacterized protein</fullName>
    </submittedName>
</protein>
<evidence type="ECO:0000313" key="2">
    <source>
        <dbReference type="Proteomes" id="UP000260680"/>
    </source>
</evidence>
<accession>A0A3E2N528</accession>
<evidence type="ECO:0000313" key="1">
    <source>
        <dbReference type="EMBL" id="RFZ76001.1"/>
    </source>
</evidence>
<dbReference type="EMBL" id="QOHO01000107">
    <property type="protein sequence ID" value="RFZ76001.1"/>
    <property type="molecule type" value="Genomic_DNA"/>
</dbReference>
<dbReference type="AlphaFoldDB" id="A0A3E2N528"/>